<feature type="binding site" evidence="6">
    <location>
        <position position="860"/>
    </location>
    <ligand>
        <name>Zn(2+)</name>
        <dbReference type="ChEBI" id="CHEBI:29105"/>
    </ligand>
</feature>
<feature type="binding site" evidence="6">
    <location>
        <position position="20"/>
    </location>
    <ligand>
        <name>Zn(2+)</name>
        <dbReference type="ChEBI" id="CHEBI:29105"/>
    </ligand>
</feature>
<feature type="domain" description="C2H2-type" evidence="8">
    <location>
        <begin position="962"/>
        <end position="990"/>
    </location>
</feature>
<feature type="compositionally biased region" description="Basic residues" evidence="7">
    <location>
        <begin position="733"/>
        <end position="745"/>
    </location>
</feature>
<feature type="region of interest" description="Disordered" evidence="7">
    <location>
        <begin position="1211"/>
        <end position="1275"/>
    </location>
</feature>
<feature type="domain" description="C2H2-type" evidence="8">
    <location>
        <begin position="936"/>
        <end position="963"/>
    </location>
</feature>
<dbReference type="Proteomes" id="UP000069940">
    <property type="component" value="Unassembled WGS sequence"/>
</dbReference>
<evidence type="ECO:0000313" key="11">
    <source>
        <dbReference type="Proteomes" id="UP000069940"/>
    </source>
</evidence>
<feature type="domain" description="C2H2-type" evidence="8">
    <location>
        <begin position="2131"/>
        <end position="2158"/>
    </location>
</feature>
<feature type="domain" description="ZAD" evidence="9">
    <location>
        <begin position="18"/>
        <end position="88"/>
    </location>
</feature>
<feature type="domain" description="C2H2-type" evidence="8">
    <location>
        <begin position="318"/>
        <end position="346"/>
    </location>
</feature>
<feature type="region of interest" description="Disordered" evidence="7">
    <location>
        <begin position="1768"/>
        <end position="1797"/>
    </location>
</feature>
<name>A0ABM1ZSY2_AEDAL</name>
<feature type="domain" description="C2H2-type" evidence="8">
    <location>
        <begin position="474"/>
        <end position="502"/>
    </location>
</feature>
<feature type="domain" description="C2H2-type" evidence="8">
    <location>
        <begin position="2064"/>
        <end position="2087"/>
    </location>
</feature>
<feature type="binding site" evidence="6">
    <location>
        <position position="816"/>
    </location>
    <ligand>
        <name>Zn(2+)</name>
        <dbReference type="ChEBI" id="CHEBI:29105"/>
    </ligand>
</feature>
<evidence type="ECO:0000259" key="9">
    <source>
        <dbReference type="PROSITE" id="PS51915"/>
    </source>
</evidence>
<feature type="domain" description="C2H2-type" evidence="8">
    <location>
        <begin position="1414"/>
        <end position="1442"/>
    </location>
</feature>
<keyword evidence="3 5" id="KW-0863">Zinc-finger</keyword>
<organism evidence="10 11">
    <name type="scientific">Aedes albopictus</name>
    <name type="common">Asian tiger mosquito</name>
    <name type="synonym">Stegomyia albopicta</name>
    <dbReference type="NCBI Taxonomy" id="7160"/>
    <lineage>
        <taxon>Eukaryota</taxon>
        <taxon>Metazoa</taxon>
        <taxon>Ecdysozoa</taxon>
        <taxon>Arthropoda</taxon>
        <taxon>Hexapoda</taxon>
        <taxon>Insecta</taxon>
        <taxon>Pterygota</taxon>
        <taxon>Neoptera</taxon>
        <taxon>Endopterygota</taxon>
        <taxon>Diptera</taxon>
        <taxon>Nematocera</taxon>
        <taxon>Culicoidea</taxon>
        <taxon>Culicidae</taxon>
        <taxon>Culicinae</taxon>
        <taxon>Aedini</taxon>
        <taxon>Aedes</taxon>
        <taxon>Stegomyia</taxon>
    </lineage>
</organism>
<feature type="compositionally biased region" description="Acidic residues" evidence="7">
    <location>
        <begin position="1720"/>
        <end position="1736"/>
    </location>
</feature>
<feature type="domain" description="C2H2-type" evidence="8">
    <location>
        <begin position="1138"/>
        <end position="1166"/>
    </location>
</feature>
<accession>A0ABM1ZSY2</accession>
<dbReference type="SUPFAM" id="SSF57667">
    <property type="entry name" value="beta-beta-alpha zinc fingers"/>
    <property type="match status" value="12"/>
</dbReference>
<protein>
    <recommendedName>
        <fullName evidence="12">Zinc finger protein Xfin-like</fullName>
    </recommendedName>
</protein>
<feature type="binding site" evidence="6">
    <location>
        <position position="857"/>
    </location>
    <ligand>
        <name>Zn(2+)</name>
        <dbReference type="ChEBI" id="CHEBI:29105"/>
    </ligand>
</feature>
<feature type="region of interest" description="Disordered" evidence="7">
    <location>
        <begin position="1300"/>
        <end position="1330"/>
    </location>
</feature>
<feature type="domain" description="C2H2-type" evidence="8">
    <location>
        <begin position="1629"/>
        <end position="1658"/>
    </location>
</feature>
<feature type="domain" description="C2H2-type" evidence="8">
    <location>
        <begin position="599"/>
        <end position="626"/>
    </location>
</feature>
<evidence type="ECO:0008006" key="12">
    <source>
        <dbReference type="Google" id="ProtNLM"/>
    </source>
</evidence>
<evidence type="ECO:0000256" key="1">
    <source>
        <dbReference type="ARBA" id="ARBA00022723"/>
    </source>
</evidence>
<keyword evidence="1 6" id="KW-0479">Metal-binding</keyword>
<feature type="binding site" evidence="6">
    <location>
        <position position="61"/>
    </location>
    <ligand>
        <name>Zn(2+)</name>
        <dbReference type="ChEBI" id="CHEBI:29105"/>
    </ligand>
</feature>
<feature type="domain" description="C2H2-type" evidence="8">
    <location>
        <begin position="135"/>
        <end position="162"/>
    </location>
</feature>
<feature type="domain" description="C2H2-type" evidence="8">
    <location>
        <begin position="1843"/>
        <end position="1870"/>
    </location>
</feature>
<dbReference type="Pfam" id="PF13894">
    <property type="entry name" value="zf-C2H2_4"/>
    <property type="match status" value="1"/>
</dbReference>
<keyword evidence="11" id="KW-1185">Reference proteome</keyword>
<feature type="domain" description="C2H2-type" evidence="8">
    <location>
        <begin position="1750"/>
        <end position="1777"/>
    </location>
</feature>
<feature type="compositionally biased region" description="Polar residues" evidence="7">
    <location>
        <begin position="1259"/>
        <end position="1275"/>
    </location>
</feature>
<sequence length="2311" mass="266235">MAFTNIKTEPLDFDDKPHICRLCLSEESLENVFEAEGIQQWISDFLSIMITTEDRMSQSICAICRIRLADFHDFRERCHKVQSLLIAEIPERRQDSDLANPLPPSTPSIQCQVCHKVFTTKRQRKDHMRNHNSEHICKRCGQCFVKRRDLEKHRKTHKIETREKQENLKSNERELTVVQVRQTNTEPLEEVHYLGAAPHNTTDGNEQQFGVKDIIVVEEVKLEVHGDDGGVPCELDETSALSEIDKNQLLNQSSITTEEIIIATSVQNQKDVQKNVQQKDIVDSGENSSMTEEADANHGNSTTSTSNHIQESDGAKQFQCDVCNKVFPVKKKLLDHKRQTHGPKNFSCPICDKAFRLQYLMENHKLTHQPKTRPFECDECHCTFTGSFSLQKHKKYKHGPKKYKCDICGLQFSSRSALQFHMQRHTRDSDKKEELPQKETIVDGKVTNNETVEASDPNSAEIAQPKNKDDDGSTVCSMCDKVFQNLQGYLMHFKDAHKKKRTCVLCNVIFVSNQRFVNHLLTEHMKEDAEQKEGDVSGNLWNIVQSAEDRKKIDKQALSKRNLDSEPISAAECEQCRKRFINMKCLDSHIRNVHHPKRYSCSTCGKGFLAKRPLLRHQETHKNDNISLECEKCNKVFPTWRKKSQHMRHHVPMRHRCKYCQERFAKRLQLLKHYDTHHAKGDTIQAGSQEATPASLPDNELEGETKRLSPENLIEDNQKLTESDECQETIEKKPKRQKIRHRKNAGFKEDSQSHESLKQIVSNEEQDAPEDPVLLFEAEQFKIEQQRIVRPRNAKNMASTDTQTEPMDIDDKLQTCRLCLSDETLRNVFEEKDLHQWICDSLSILITTEDGMSQSVCAVCRIRLTDFHYYRKRCHRVQSILQATIPEQRKDSELASAPPICHEVQSALIAEIPEQRKDSKQTNPLTRYAKSSARPFQCQICHKVYKLKRHLNDHMRYHRPKNICKWCGRTYAERRRLERHIKKYHTTCEDQENFKSDEEELTEVEVQEIKTEPLEGVEHCITEIQEQQIEKSVASGHIECFASTSNDYSASFEHGAENISFVHDLGVRLCNTTEEKETQIAIEDIVVEEVKLEVPCEFDEPPPVLTEIDANELVDRNTSIQEKVQNIQKIIECEDKEVQCGKCGKTYTSERLLYYHNANVHRPKNYACLTCGRRFHSKRDLRIHFRTKKHLKKKKEMNDAGIANIVTEQNKTDIEPDDDFEMSNSTGSVADTRSDTFESQRQSINTESIQPETSDEMKQQPNGISDGTLSFEQHGSAENNGRYACAKCNRSFSRECQFKKHMKTHDEKTIDTDDGNSSMTEEDDADSRKPFPSIFNYIQGPDSEQLLQCELCDMVFPPVRKKLLAHKRQAHGPKTFSCPICYKPFRLRDSMEKHKLKHGKRGTTEENISVAKPFECDVCHKKFSLWKTVLNHRKYVHGLTKSDDEELTEVEVQEIEREPLEGVEDSITEMQEQQIEKSVASGHIKCFANISDENLPSLESGAEKTSFVHDMDVGLCNTTEEEETQIDTEDIAVEEVKDEVPCELDEPPPVLSEIDKNELVDRNVPFSKENSVATFTNTQEGVQENIQKMIKMMSRCQDKEVQCGKCGKMYKSERLLYCHNANVHGPKKYACFICGVRYLAERDLRIHFRTKKHLNKKKEMNDTGTMNIVTEQNKTDIEPDDDFEMRDIVSNSAGSLADTRSDTFESQRQSINTESLQSETSDELEQQPSGDSDDTLSFEQHGSAENNGRYACAKCNRSFSRECQFKKHMKAHDEKTTDADDGNSSMTEEDDADSRKPFPSIFNYIQGPDSEQLLQCELCDMVFPPVRKKLLAHKRQAHGPKAFSCPICYKPFRLRDSMEKHKLKHGKRGTKEENISVAKPFECDVCHKKFSLRKTVLHHKKYVHGPKMHECDICGFRASLRSSLDLHLQRHARHDDRKEDFLRTHGKPQEEKHDEVTNSESVESSNRNGPPKRDVRTICRRCDKVFYDLQAFWTHHKTAHKKKLKCALCNVEFAHKKRLVNHMLSKHKKNDGSYQPLKCDQCDKVFSRTSQLTAHKVVHRPKIHSCNLCSRSFSRPQHLKSHIECHAFVGDDFIFPASTGEGYECEICHKVLQLKKHMKGHIRRVHGSELHKCSICNRLLRTRDELEIHSKGHDNAAEQKVGEFAGNSEAQESSQKETPAGLPDNGQAKRLSPEKYIEDEREDEFFESEDSESEKKPKRQKLRRHTKRSSRAIHTCSVCSLQFTSKKKLEQHIKTSHQEGAGVEEESQSHVNSISSLDQTVSIVAQEVNVTDTPEGPVLLFQAEQFKIEPE</sequence>
<feature type="binding site" evidence="6">
    <location>
        <position position="23"/>
    </location>
    <ligand>
        <name>Zn(2+)</name>
        <dbReference type="ChEBI" id="CHEBI:29105"/>
    </ligand>
</feature>
<dbReference type="SMART" id="SM00868">
    <property type="entry name" value="zf-AD"/>
    <property type="match status" value="3"/>
</dbReference>
<feature type="region of interest" description="Disordered" evidence="7">
    <location>
        <begin position="1657"/>
        <end position="1742"/>
    </location>
</feature>
<feature type="domain" description="C2H2-type" evidence="8">
    <location>
        <begin position="628"/>
        <end position="655"/>
    </location>
</feature>
<evidence type="ECO:0000256" key="4">
    <source>
        <dbReference type="ARBA" id="ARBA00022833"/>
    </source>
</evidence>
<feature type="compositionally biased region" description="Polar residues" evidence="7">
    <location>
        <begin position="2168"/>
        <end position="2177"/>
    </location>
</feature>
<evidence type="ECO:0000256" key="2">
    <source>
        <dbReference type="ARBA" id="ARBA00022737"/>
    </source>
</evidence>
<evidence type="ECO:0000256" key="6">
    <source>
        <dbReference type="PROSITE-ProRule" id="PRU01263"/>
    </source>
</evidence>
<feature type="domain" description="C2H2-type" evidence="8">
    <location>
        <begin position="1166"/>
        <end position="1195"/>
    </location>
</feature>
<feature type="domain" description="C2H2-type" evidence="8">
    <location>
        <begin position="1283"/>
        <end position="1310"/>
    </location>
</feature>
<dbReference type="SMART" id="SM00355">
    <property type="entry name" value="ZnF_C2H2"/>
    <property type="match status" value="34"/>
</dbReference>
<dbReference type="InterPro" id="IPR012934">
    <property type="entry name" value="Znf_AD"/>
</dbReference>
<dbReference type="EnsemblMetazoa" id="AALFPA23_021381.R31594">
    <property type="protein sequence ID" value="AALFPA23_021381.P31594"/>
    <property type="gene ID" value="AALFPA23_021381"/>
</dbReference>
<dbReference type="PANTHER" id="PTHR24409:SF295">
    <property type="entry name" value="AZ2-RELATED"/>
    <property type="match status" value="1"/>
</dbReference>
<dbReference type="Gene3D" id="3.30.160.60">
    <property type="entry name" value="Classic Zinc Finger"/>
    <property type="match status" value="18"/>
</dbReference>
<feature type="compositionally biased region" description="Polar residues" evidence="7">
    <location>
        <begin position="1239"/>
        <end position="1252"/>
    </location>
</feature>
<feature type="domain" description="C2H2-type" evidence="8">
    <location>
        <begin position="1601"/>
        <end position="1629"/>
    </location>
</feature>
<feature type="region of interest" description="Disordered" evidence="7">
    <location>
        <begin position="445"/>
        <end position="472"/>
    </location>
</feature>
<evidence type="ECO:0000259" key="8">
    <source>
        <dbReference type="PROSITE" id="PS50157"/>
    </source>
</evidence>
<feature type="domain" description="C2H2-type" evidence="8">
    <location>
        <begin position="655"/>
        <end position="682"/>
    </location>
</feature>
<feature type="compositionally biased region" description="Polar residues" evidence="7">
    <location>
        <begin position="298"/>
        <end position="309"/>
    </location>
</feature>
<keyword evidence="4 6" id="KW-0862">Zinc</keyword>
<feature type="compositionally biased region" description="Basic and acidic residues" evidence="7">
    <location>
        <begin position="1935"/>
        <end position="1956"/>
    </location>
</feature>
<feature type="domain" description="C2H2-type" evidence="8">
    <location>
        <begin position="109"/>
        <end position="136"/>
    </location>
</feature>
<reference evidence="10" key="2">
    <citation type="submission" date="2025-05" db="UniProtKB">
        <authorList>
            <consortium name="EnsemblMetazoa"/>
        </authorList>
    </citation>
    <scope>IDENTIFICATION</scope>
    <source>
        <strain evidence="10">Foshan</strain>
    </source>
</reference>
<dbReference type="Gene3D" id="3.40.1800.20">
    <property type="match status" value="2"/>
</dbReference>
<dbReference type="InterPro" id="IPR036236">
    <property type="entry name" value="Znf_C2H2_sf"/>
</dbReference>
<feature type="domain" description="C2H2-type" evidence="8">
    <location>
        <begin position="2234"/>
        <end position="2257"/>
    </location>
</feature>
<feature type="region of interest" description="Disordered" evidence="7">
    <location>
        <begin position="1935"/>
        <end position="1973"/>
    </location>
</feature>
<dbReference type="PANTHER" id="PTHR24409">
    <property type="entry name" value="ZINC FINGER PROTEIN 142"/>
    <property type="match status" value="1"/>
</dbReference>
<feature type="binding site" evidence="6">
    <location>
        <position position="819"/>
    </location>
    <ligand>
        <name>Zn(2+)</name>
        <dbReference type="ChEBI" id="CHEBI:29105"/>
    </ligand>
</feature>
<feature type="compositionally biased region" description="Polar residues" evidence="7">
    <location>
        <begin position="1706"/>
        <end position="1719"/>
    </location>
</feature>
<feature type="compositionally biased region" description="Polar residues" evidence="7">
    <location>
        <begin position="1662"/>
        <end position="1672"/>
    </location>
</feature>
<feature type="domain" description="C2H2-type" evidence="8">
    <location>
        <begin position="1881"/>
        <end position="1909"/>
    </location>
</feature>
<feature type="domain" description="C2H2-type" evidence="8">
    <location>
        <begin position="1376"/>
        <end position="1403"/>
    </location>
</feature>
<feature type="domain" description="C2H2-type" evidence="8">
    <location>
        <begin position="346"/>
        <end position="373"/>
    </location>
</feature>
<feature type="region of interest" description="Disordered" evidence="7">
    <location>
        <begin position="281"/>
        <end position="310"/>
    </location>
</feature>
<feature type="compositionally biased region" description="Basic residues" evidence="7">
    <location>
        <begin position="2216"/>
        <end position="2229"/>
    </location>
</feature>
<feature type="compositionally biased region" description="Polar residues" evidence="7">
    <location>
        <begin position="1222"/>
        <end position="1231"/>
    </location>
</feature>
<dbReference type="RefSeq" id="XP_062703748.1">
    <property type="nucleotide sequence ID" value="XM_062847764.1"/>
</dbReference>
<feature type="compositionally biased region" description="Polar residues" evidence="7">
    <location>
        <begin position="446"/>
        <end position="458"/>
    </location>
</feature>
<dbReference type="Pfam" id="PF00096">
    <property type="entry name" value="zf-C2H2"/>
    <property type="match status" value="7"/>
</dbReference>
<keyword evidence="2" id="KW-0677">Repeat</keyword>
<feature type="domain" description="ZAD" evidence="9">
    <location>
        <begin position="814"/>
        <end position="884"/>
    </location>
</feature>
<evidence type="ECO:0000256" key="7">
    <source>
        <dbReference type="SAM" id="MobiDB-lite"/>
    </source>
</evidence>
<feature type="domain" description="C2H2-type" evidence="8">
    <location>
        <begin position="403"/>
        <end position="430"/>
    </location>
</feature>
<dbReference type="GeneID" id="109420568"/>
<feature type="compositionally biased region" description="Basic and acidic residues" evidence="7">
    <location>
        <begin position="1300"/>
        <end position="1311"/>
    </location>
</feature>
<feature type="compositionally biased region" description="Basic and acidic residues" evidence="7">
    <location>
        <begin position="746"/>
        <end position="757"/>
    </location>
</feature>
<evidence type="ECO:0000256" key="3">
    <source>
        <dbReference type="ARBA" id="ARBA00022771"/>
    </source>
</evidence>
<feature type="domain" description="C2H2-type" evidence="8">
    <location>
        <begin position="571"/>
        <end position="599"/>
    </location>
</feature>
<feature type="region of interest" description="Disordered" evidence="7">
    <location>
        <begin position="2166"/>
        <end position="2229"/>
    </location>
</feature>
<dbReference type="SUPFAM" id="SSF57716">
    <property type="entry name" value="Glucocorticoid receptor-like (DNA-binding domain)"/>
    <property type="match status" value="2"/>
</dbReference>
<reference evidence="11" key="1">
    <citation type="journal article" date="2015" name="Proc. Natl. Acad. Sci. U.S.A.">
        <title>Genome sequence of the Asian Tiger mosquito, Aedes albopictus, reveals insights into its biology, genetics, and evolution.</title>
        <authorList>
            <person name="Chen X.G."/>
            <person name="Jiang X."/>
            <person name="Gu J."/>
            <person name="Xu M."/>
            <person name="Wu Y."/>
            <person name="Deng Y."/>
            <person name="Zhang C."/>
            <person name="Bonizzoni M."/>
            <person name="Dermauw W."/>
            <person name="Vontas J."/>
            <person name="Armbruster P."/>
            <person name="Huang X."/>
            <person name="Yang Y."/>
            <person name="Zhang H."/>
            <person name="He W."/>
            <person name="Peng H."/>
            <person name="Liu Y."/>
            <person name="Wu K."/>
            <person name="Chen J."/>
            <person name="Lirakis M."/>
            <person name="Topalis P."/>
            <person name="Van Leeuwen T."/>
            <person name="Hall A.B."/>
            <person name="Jiang X."/>
            <person name="Thorpe C."/>
            <person name="Mueller R.L."/>
            <person name="Sun C."/>
            <person name="Waterhouse R.M."/>
            <person name="Yan G."/>
            <person name="Tu Z.J."/>
            <person name="Fang X."/>
            <person name="James A.A."/>
        </authorList>
    </citation>
    <scope>NUCLEOTIDE SEQUENCE [LARGE SCALE GENOMIC DNA]</scope>
    <source>
        <strain evidence="11">Foshan</strain>
    </source>
</reference>
<evidence type="ECO:0000256" key="5">
    <source>
        <dbReference type="PROSITE-ProRule" id="PRU00042"/>
    </source>
</evidence>
<dbReference type="PROSITE" id="PS50157">
    <property type="entry name" value="ZINC_FINGER_C2H2_2"/>
    <property type="match status" value="28"/>
</dbReference>
<dbReference type="PROSITE" id="PS51915">
    <property type="entry name" value="ZAD"/>
    <property type="match status" value="2"/>
</dbReference>
<dbReference type="InterPro" id="IPR013087">
    <property type="entry name" value="Znf_C2H2_type"/>
</dbReference>
<feature type="compositionally biased region" description="Basic and acidic residues" evidence="7">
    <location>
        <begin position="1768"/>
        <end position="1778"/>
    </location>
</feature>
<dbReference type="Pfam" id="PF07776">
    <property type="entry name" value="zf-AD"/>
    <property type="match status" value="2"/>
</dbReference>
<feature type="binding site" evidence="6">
    <location>
        <position position="64"/>
    </location>
    <ligand>
        <name>Zn(2+)</name>
        <dbReference type="ChEBI" id="CHEBI:29105"/>
    </ligand>
</feature>
<feature type="region of interest" description="Disordered" evidence="7">
    <location>
        <begin position="682"/>
        <end position="758"/>
    </location>
</feature>
<feature type="domain" description="C2H2-type" evidence="8">
    <location>
        <begin position="2103"/>
        <end position="2131"/>
    </location>
</feature>
<evidence type="ECO:0000313" key="10">
    <source>
        <dbReference type="EnsemblMetazoa" id="AALFPA23_021381.P31594"/>
    </source>
</evidence>
<feature type="compositionally biased region" description="Acidic residues" evidence="7">
    <location>
        <begin position="2199"/>
        <end position="2212"/>
    </location>
</feature>
<proteinExistence type="predicted"/>
<dbReference type="PROSITE" id="PS00028">
    <property type="entry name" value="ZINC_FINGER_C2H2_1"/>
    <property type="match status" value="29"/>
</dbReference>
<feature type="domain" description="C2H2-type" evidence="8">
    <location>
        <begin position="2037"/>
        <end position="2059"/>
    </location>
</feature>
<feature type="domain" description="C2H2-type" evidence="8">
    <location>
        <begin position="375"/>
        <end position="403"/>
    </location>
</feature>